<dbReference type="InterPro" id="IPR036388">
    <property type="entry name" value="WH-like_DNA-bd_sf"/>
</dbReference>
<comment type="subcellular location">
    <subcellularLocation>
        <location evidence="2">Nucleus</location>
    </subcellularLocation>
</comment>
<dbReference type="GO" id="GO:1990837">
    <property type="term" value="F:sequence-specific double-stranded DNA binding"/>
    <property type="evidence" value="ECO:0007669"/>
    <property type="project" value="TreeGrafter"/>
</dbReference>
<feature type="compositionally biased region" description="Low complexity" evidence="3">
    <location>
        <begin position="30"/>
        <end position="43"/>
    </location>
</feature>
<dbReference type="OrthoDB" id="6230630at2759"/>
<dbReference type="CDD" id="cd20021">
    <property type="entry name" value="FH_FOXG"/>
    <property type="match status" value="1"/>
</dbReference>
<feature type="compositionally biased region" description="Polar residues" evidence="3">
    <location>
        <begin position="89"/>
        <end position="98"/>
    </location>
</feature>
<keyword evidence="2" id="KW-0539">Nucleus</keyword>
<feature type="DNA-binding region" description="Fork-head" evidence="2">
    <location>
        <begin position="132"/>
        <end position="226"/>
    </location>
</feature>
<dbReference type="EMBL" id="NEDP02004499">
    <property type="protein sequence ID" value="OWF45452.1"/>
    <property type="molecule type" value="Genomic_DNA"/>
</dbReference>
<feature type="domain" description="Fork-head" evidence="4">
    <location>
        <begin position="132"/>
        <end position="226"/>
    </location>
</feature>
<reference evidence="5 6" key="1">
    <citation type="journal article" date="2017" name="Nat. Ecol. Evol.">
        <title>Scallop genome provides insights into evolution of bilaterian karyotype and development.</title>
        <authorList>
            <person name="Wang S."/>
            <person name="Zhang J."/>
            <person name="Jiao W."/>
            <person name="Li J."/>
            <person name="Xun X."/>
            <person name="Sun Y."/>
            <person name="Guo X."/>
            <person name="Huan P."/>
            <person name="Dong B."/>
            <person name="Zhang L."/>
            <person name="Hu X."/>
            <person name="Sun X."/>
            <person name="Wang J."/>
            <person name="Zhao C."/>
            <person name="Wang Y."/>
            <person name="Wang D."/>
            <person name="Huang X."/>
            <person name="Wang R."/>
            <person name="Lv J."/>
            <person name="Li Y."/>
            <person name="Zhang Z."/>
            <person name="Liu B."/>
            <person name="Lu W."/>
            <person name="Hui Y."/>
            <person name="Liang J."/>
            <person name="Zhou Z."/>
            <person name="Hou R."/>
            <person name="Li X."/>
            <person name="Liu Y."/>
            <person name="Li H."/>
            <person name="Ning X."/>
            <person name="Lin Y."/>
            <person name="Zhao L."/>
            <person name="Xing Q."/>
            <person name="Dou J."/>
            <person name="Li Y."/>
            <person name="Mao J."/>
            <person name="Guo H."/>
            <person name="Dou H."/>
            <person name="Li T."/>
            <person name="Mu C."/>
            <person name="Jiang W."/>
            <person name="Fu Q."/>
            <person name="Fu X."/>
            <person name="Miao Y."/>
            <person name="Liu J."/>
            <person name="Yu Q."/>
            <person name="Li R."/>
            <person name="Liao H."/>
            <person name="Li X."/>
            <person name="Kong Y."/>
            <person name="Jiang Z."/>
            <person name="Chourrout D."/>
            <person name="Li R."/>
            <person name="Bao Z."/>
        </authorList>
    </citation>
    <scope>NUCLEOTIDE SEQUENCE [LARGE SCALE GENOMIC DNA]</scope>
    <source>
        <strain evidence="5 6">PY_sf001</strain>
    </source>
</reference>
<protein>
    <submittedName>
        <fullName evidence="5">Fork head domain transcription factor slp2</fullName>
    </submittedName>
</protein>
<dbReference type="Gene3D" id="1.10.10.10">
    <property type="entry name" value="Winged helix-like DNA-binding domain superfamily/Winged helix DNA-binding domain"/>
    <property type="match status" value="1"/>
</dbReference>
<keyword evidence="6" id="KW-1185">Reference proteome</keyword>
<dbReference type="PRINTS" id="PR00053">
    <property type="entry name" value="FORKHEAD"/>
</dbReference>
<dbReference type="FunFam" id="1.10.10.10:FF:000135">
    <property type="entry name" value="forkhead box protein G1"/>
    <property type="match status" value="1"/>
</dbReference>
<dbReference type="InterPro" id="IPR018122">
    <property type="entry name" value="TF_fork_head_CS_1"/>
</dbReference>
<dbReference type="GO" id="GO:0005634">
    <property type="term" value="C:nucleus"/>
    <property type="evidence" value="ECO:0007669"/>
    <property type="project" value="UniProtKB-SubCell"/>
</dbReference>
<dbReference type="InterPro" id="IPR036390">
    <property type="entry name" value="WH_DNA-bd_sf"/>
</dbReference>
<dbReference type="InterPro" id="IPR001766">
    <property type="entry name" value="Fork_head_dom"/>
</dbReference>
<comment type="caution">
    <text evidence="5">The sequence shown here is derived from an EMBL/GenBank/DDBJ whole genome shotgun (WGS) entry which is preliminary data.</text>
</comment>
<dbReference type="InterPro" id="IPR030456">
    <property type="entry name" value="TF_fork_head_CS_2"/>
</dbReference>
<dbReference type="InterPro" id="IPR047208">
    <property type="entry name" value="FOXG1"/>
</dbReference>
<evidence type="ECO:0000313" key="5">
    <source>
        <dbReference type="EMBL" id="OWF45452.1"/>
    </source>
</evidence>
<dbReference type="PANTHER" id="PTHR46617">
    <property type="entry name" value="FORKHEAD BOX PROTEIN G1"/>
    <property type="match status" value="1"/>
</dbReference>
<organism evidence="5 6">
    <name type="scientific">Mizuhopecten yessoensis</name>
    <name type="common">Japanese scallop</name>
    <name type="synonym">Patinopecten yessoensis</name>
    <dbReference type="NCBI Taxonomy" id="6573"/>
    <lineage>
        <taxon>Eukaryota</taxon>
        <taxon>Metazoa</taxon>
        <taxon>Spiralia</taxon>
        <taxon>Lophotrochozoa</taxon>
        <taxon>Mollusca</taxon>
        <taxon>Bivalvia</taxon>
        <taxon>Autobranchia</taxon>
        <taxon>Pteriomorphia</taxon>
        <taxon>Pectinida</taxon>
        <taxon>Pectinoidea</taxon>
        <taxon>Pectinidae</taxon>
        <taxon>Mizuhopecten</taxon>
    </lineage>
</organism>
<feature type="compositionally biased region" description="Acidic residues" evidence="3">
    <location>
        <begin position="56"/>
        <end position="76"/>
    </location>
</feature>
<dbReference type="PROSITE" id="PS50039">
    <property type="entry name" value="FORK_HEAD_3"/>
    <property type="match status" value="1"/>
</dbReference>
<name>A0A210Q9N4_MIZYE</name>
<sequence>MVQLGTSPDFQLHRSRPSFSISRVLGEDFPSSSPDYSSRYPDSAESPESVASCISVEEDQTNVDVEAYDSDLENSDFCEKEPSARLTPTLDNKNISSDDNIENRAPAKKPSDSKPDGNNNKTLNGDGKKSEKPPFSYNALIMMAIRSSPEKRLTLNGIYEFIMKNFPYYKDNKQGWQNSIRHNLSLNKCFVKVPRHYDDPGKGNYWMLDPSCDDVFIGGTTGKLRRRSTSASRTRLAALKRAGFPGIQPHVYPFACSAGKPGSYMWPFSSLYPFGGGTTGSPALRYGGFQFYPYTGLLPTSSSVPGTTAGRTTNFSVDRLLGLDMGVSPNMSASSTSLKTSSQAFQWYPTHSPLSLPHTDQEHSNTRGLDLSLFKGVHGLPVSPGSAFSSPPGTLHQTSTGLVRNMFSNTSVHSQRTPYDVGRTS</sequence>
<dbReference type="Pfam" id="PF00250">
    <property type="entry name" value="Forkhead"/>
    <property type="match status" value="1"/>
</dbReference>
<dbReference type="SMART" id="SM00339">
    <property type="entry name" value="FH"/>
    <property type="match status" value="1"/>
</dbReference>
<dbReference type="Proteomes" id="UP000242188">
    <property type="component" value="Unassembled WGS sequence"/>
</dbReference>
<dbReference type="STRING" id="6573.A0A210Q9N4"/>
<dbReference type="PROSITE" id="PS00657">
    <property type="entry name" value="FORK_HEAD_1"/>
    <property type="match status" value="1"/>
</dbReference>
<evidence type="ECO:0000256" key="3">
    <source>
        <dbReference type="SAM" id="MobiDB-lite"/>
    </source>
</evidence>
<evidence type="ECO:0000256" key="2">
    <source>
        <dbReference type="PROSITE-ProRule" id="PRU00089"/>
    </source>
</evidence>
<gene>
    <name evidence="5" type="ORF">KP79_PYT10374</name>
</gene>
<dbReference type="PROSITE" id="PS00658">
    <property type="entry name" value="FORK_HEAD_2"/>
    <property type="match status" value="1"/>
</dbReference>
<evidence type="ECO:0000256" key="1">
    <source>
        <dbReference type="ARBA" id="ARBA00023125"/>
    </source>
</evidence>
<dbReference type="GO" id="GO:0006357">
    <property type="term" value="P:regulation of transcription by RNA polymerase II"/>
    <property type="evidence" value="ECO:0007669"/>
    <property type="project" value="TreeGrafter"/>
</dbReference>
<accession>A0A210Q9N4</accession>
<dbReference type="SUPFAM" id="SSF46785">
    <property type="entry name" value="Winged helix' DNA-binding domain"/>
    <property type="match status" value="1"/>
</dbReference>
<dbReference type="PANTHER" id="PTHR46617:SF3">
    <property type="entry name" value="FORKHEAD BOX PROTEIN G1"/>
    <property type="match status" value="1"/>
</dbReference>
<feature type="region of interest" description="Disordered" evidence="3">
    <location>
        <begin position="1"/>
        <end position="131"/>
    </location>
</feature>
<dbReference type="AlphaFoldDB" id="A0A210Q9N4"/>
<proteinExistence type="predicted"/>
<evidence type="ECO:0000259" key="4">
    <source>
        <dbReference type="PROSITE" id="PS50039"/>
    </source>
</evidence>
<dbReference type="GO" id="GO:0003700">
    <property type="term" value="F:DNA-binding transcription factor activity"/>
    <property type="evidence" value="ECO:0007669"/>
    <property type="project" value="InterPro"/>
</dbReference>
<keyword evidence="1 2" id="KW-0238">DNA-binding</keyword>
<evidence type="ECO:0000313" key="6">
    <source>
        <dbReference type="Proteomes" id="UP000242188"/>
    </source>
</evidence>